<dbReference type="PANTHER" id="PTHR30069">
    <property type="entry name" value="TONB-DEPENDENT OUTER MEMBRANE RECEPTOR"/>
    <property type="match status" value="1"/>
</dbReference>
<keyword evidence="9" id="KW-0675">Receptor</keyword>
<keyword evidence="5" id="KW-0732">Signal</keyword>
<keyword evidence="3" id="KW-1134">Transmembrane beta strand</keyword>
<sequence>MEPVRNKTKGYSVLATMSVRKNKRRYPQHRPQRKLLVLFSVFLSLISAENLFAKTSIRVKVIDRFKSDAPSEIWIRGRGYSRVFSFSEKSELVADLKDEGVYDIILSFKSGTMERKSVKVDLNEEEIIEFVVGQKNTAAINVTAKKPEAPPNYVLSQEEAIRMPGGFGDALKAVQSMPGVSPIYQMFNGASFQSAIQTFNQQTNQNKPDKPNGESGFLVMRGAGARSNQFYFNGLPMSYPFHADGLTSVINNNAIRSLELYSGSYSARYGFATGGIINIEGFQKRDSNLSVAHLNAFLTDVYTYRNITKDLNVSVSGKKYYPNIIFGRVPNLIPAETFLADYNDYQARIGWDINENHSLAIQTFGAKDKRYPFKELSQYNPKEAAQSFGDPPSGADAARLDRIFRTDGIQHVWKPKSSIINTFNVSRNYFNETTENGLDMVVTDISKIGYPPSLYKRVQTIKNEYFNDLRQIENVSEIELLKRNWKIVFGGQYREVDAGYKGQVIQANLDPSYNFVHQQLLDSPNVKSVLEGDSTRTRQIGAFFENRFKFNDFNLNLGVRREYYDKSREWKTAPRIGISKEIAYTQSRIFAGYGKHLQAPTDVSRYSARTGNPDLKMEESDHAEIGWDQRIDKFWNIKIEGYQNTFSNLAVADRFVMDPFSRNRDLARESLDPSSDPSLLRSSHLNYSNSMTGYSRGVEVFIKKEPSAESGFYGWLSYTKSVTKRNRNLPELTNQEYNSWLAQSSTKELIHQENADRYYANFYRDGSYDVLFKNSKDELYDFDRTHMFNMVLGWKFGEKAQIGLKVTYLTNYAYTPVTGSKTITLQQSLSELFPSLPPLPASSSTSSSALPLYQPIYSDMNRSARLPHYRQFDLRFDRFIPTSWGRITAYLELVNITGSRIATTTDTFNPLFPHIPGANPETQYIYLNGLQSLRTDKNKIPYLNFGIEFRF</sequence>
<keyword evidence="2" id="KW-0813">Transport</keyword>
<evidence type="ECO:0000313" key="9">
    <source>
        <dbReference type="EMBL" id="EMJ90493.1"/>
    </source>
</evidence>
<proteinExistence type="predicted"/>
<dbReference type="GO" id="GO:0009279">
    <property type="term" value="C:cell outer membrane"/>
    <property type="evidence" value="ECO:0007669"/>
    <property type="project" value="UniProtKB-SubCell"/>
</dbReference>
<dbReference type="SUPFAM" id="SSF56935">
    <property type="entry name" value="Porins"/>
    <property type="match status" value="1"/>
</dbReference>
<keyword evidence="7" id="KW-0998">Cell outer membrane</keyword>
<dbReference type="GO" id="GO:0044718">
    <property type="term" value="P:siderophore transmembrane transport"/>
    <property type="evidence" value="ECO:0007669"/>
    <property type="project" value="TreeGrafter"/>
</dbReference>
<accession>M6CNU6</accession>
<dbReference type="InterPro" id="IPR036942">
    <property type="entry name" value="Beta-barrel_TonB_sf"/>
</dbReference>
<keyword evidence="6" id="KW-0472">Membrane</keyword>
<dbReference type="GO" id="GO:0015344">
    <property type="term" value="F:siderophore uptake transmembrane transporter activity"/>
    <property type="evidence" value="ECO:0007669"/>
    <property type="project" value="TreeGrafter"/>
</dbReference>
<evidence type="ECO:0000259" key="8">
    <source>
        <dbReference type="Pfam" id="PF07715"/>
    </source>
</evidence>
<reference evidence="9 10" key="1">
    <citation type="submission" date="2013-01" db="EMBL/GenBank/DDBJ databases">
        <authorList>
            <person name="Harkins D.M."/>
            <person name="Durkin A.S."/>
            <person name="Brinkac L.M."/>
            <person name="Haft D.H."/>
            <person name="Selengut J.D."/>
            <person name="Sanka R."/>
            <person name="DePew J."/>
            <person name="Purushe J."/>
            <person name="Galloway R.L."/>
            <person name="Vinetz J.M."/>
            <person name="Sutton G.G."/>
            <person name="Nierman W.C."/>
            <person name="Fouts D.E."/>
        </authorList>
    </citation>
    <scope>NUCLEOTIDE SEQUENCE [LARGE SCALE GENOMIC DNA]</scope>
    <source>
        <strain evidence="9 10">79601</strain>
    </source>
</reference>
<gene>
    <name evidence="9" type="ORF">LEP1GSC194_1150</name>
</gene>
<dbReference type="Pfam" id="PF07715">
    <property type="entry name" value="Plug"/>
    <property type="match status" value="1"/>
</dbReference>
<dbReference type="InterPro" id="IPR012910">
    <property type="entry name" value="Plug_dom"/>
</dbReference>
<dbReference type="EMBL" id="ANIK01000124">
    <property type="protein sequence ID" value="EMJ90493.1"/>
    <property type="molecule type" value="Genomic_DNA"/>
</dbReference>
<dbReference type="Gene3D" id="2.170.130.10">
    <property type="entry name" value="TonB-dependent receptor, plug domain"/>
    <property type="match status" value="1"/>
</dbReference>
<evidence type="ECO:0000256" key="1">
    <source>
        <dbReference type="ARBA" id="ARBA00004571"/>
    </source>
</evidence>
<dbReference type="InterPro" id="IPR037066">
    <property type="entry name" value="Plug_dom_sf"/>
</dbReference>
<comment type="caution">
    <text evidence="9">The sequence shown here is derived from an EMBL/GenBank/DDBJ whole genome shotgun (WGS) entry which is preliminary data.</text>
</comment>
<evidence type="ECO:0000256" key="4">
    <source>
        <dbReference type="ARBA" id="ARBA00022692"/>
    </source>
</evidence>
<dbReference type="AlphaFoldDB" id="M6CNU6"/>
<evidence type="ECO:0000256" key="5">
    <source>
        <dbReference type="ARBA" id="ARBA00022729"/>
    </source>
</evidence>
<dbReference type="Proteomes" id="UP000011988">
    <property type="component" value="Unassembled WGS sequence"/>
</dbReference>
<feature type="domain" description="TonB-dependent receptor plug" evidence="8">
    <location>
        <begin position="190"/>
        <end position="276"/>
    </location>
</feature>
<keyword evidence="4" id="KW-0812">Transmembrane</keyword>
<dbReference type="PATRIC" id="fig|1218565.3.peg.4613"/>
<evidence type="ECO:0000256" key="6">
    <source>
        <dbReference type="ARBA" id="ARBA00023136"/>
    </source>
</evidence>
<evidence type="ECO:0000256" key="7">
    <source>
        <dbReference type="ARBA" id="ARBA00023237"/>
    </source>
</evidence>
<evidence type="ECO:0000256" key="3">
    <source>
        <dbReference type="ARBA" id="ARBA00022452"/>
    </source>
</evidence>
<comment type="subcellular location">
    <subcellularLocation>
        <location evidence="1">Cell outer membrane</location>
        <topology evidence="1">Multi-pass membrane protein</topology>
    </subcellularLocation>
</comment>
<dbReference type="Gene3D" id="2.40.170.20">
    <property type="entry name" value="TonB-dependent receptor, beta-barrel domain"/>
    <property type="match status" value="1"/>
</dbReference>
<name>M6CNU6_9LEPT</name>
<dbReference type="InterPro" id="IPR039426">
    <property type="entry name" value="TonB-dep_rcpt-like"/>
</dbReference>
<protein>
    <submittedName>
        <fullName evidence="9">TonB-dependent receptor plug domain protein</fullName>
    </submittedName>
</protein>
<organism evidence="9 10">
    <name type="scientific">Leptospira alstonii serovar Sichuan str. 79601</name>
    <dbReference type="NCBI Taxonomy" id="1218565"/>
    <lineage>
        <taxon>Bacteria</taxon>
        <taxon>Pseudomonadati</taxon>
        <taxon>Spirochaetota</taxon>
        <taxon>Spirochaetia</taxon>
        <taxon>Leptospirales</taxon>
        <taxon>Leptospiraceae</taxon>
        <taxon>Leptospira</taxon>
    </lineage>
</organism>
<evidence type="ECO:0000256" key="2">
    <source>
        <dbReference type="ARBA" id="ARBA00022448"/>
    </source>
</evidence>
<evidence type="ECO:0000313" key="10">
    <source>
        <dbReference type="Proteomes" id="UP000011988"/>
    </source>
</evidence>
<dbReference type="PANTHER" id="PTHR30069:SF29">
    <property type="entry name" value="HEMOGLOBIN AND HEMOGLOBIN-HAPTOGLOBIN-BINDING PROTEIN 1-RELATED"/>
    <property type="match status" value="1"/>
</dbReference>